<dbReference type="EMBL" id="JACGWZ010000003">
    <property type="protein sequence ID" value="MBA8825247.1"/>
    <property type="molecule type" value="Genomic_DNA"/>
</dbReference>
<keyword evidence="2" id="KW-0808">Transferase</keyword>
<dbReference type="GO" id="GO:0047921">
    <property type="term" value="F:aminoglycoside 2'-N-acetyltransferase activity"/>
    <property type="evidence" value="ECO:0007669"/>
    <property type="project" value="UniProtKB-EC"/>
</dbReference>
<dbReference type="InterPro" id="IPR000182">
    <property type="entry name" value="GNAT_dom"/>
</dbReference>
<sequence length="177" mass="19488">MDDLHQVHEPDAEQLAAVRALLDAAFEGEFGEDDWTHALGGLHVMLMRAGKLLAHAAVVPRTLYYDGRPLRTGYVEGVAVHPSHQRRGCGTRVMTSATEHVLETYELGGLSDGSGFPGFYRRHGWLPWLGPTSVATAQGMFRTADEDHFVRVLPTARSGDLSLRAPLACDWRPGDVW</sequence>
<dbReference type="RefSeq" id="WP_182544458.1">
    <property type="nucleotide sequence ID" value="NZ_JACGWZ010000003.1"/>
</dbReference>
<dbReference type="Gene3D" id="3.40.630.30">
    <property type="match status" value="1"/>
</dbReference>
<dbReference type="Pfam" id="PF13527">
    <property type="entry name" value="Acetyltransf_9"/>
    <property type="match status" value="1"/>
</dbReference>
<dbReference type="InterPro" id="IPR016181">
    <property type="entry name" value="Acyl_CoA_acyltransferase"/>
</dbReference>
<dbReference type="Proteomes" id="UP000569329">
    <property type="component" value="Unassembled WGS sequence"/>
</dbReference>
<dbReference type="SUPFAM" id="SSF55729">
    <property type="entry name" value="Acyl-CoA N-acyltransferases (Nat)"/>
    <property type="match status" value="1"/>
</dbReference>
<evidence type="ECO:0000313" key="3">
    <source>
        <dbReference type="Proteomes" id="UP000569329"/>
    </source>
</evidence>
<name>A0A839E0H3_9PSEU</name>
<gene>
    <name evidence="2" type="ORF">FHX42_002598</name>
</gene>
<proteinExistence type="predicted"/>
<keyword evidence="3" id="KW-1185">Reference proteome</keyword>
<evidence type="ECO:0000259" key="1">
    <source>
        <dbReference type="PROSITE" id="PS51186"/>
    </source>
</evidence>
<dbReference type="EC" id="2.3.1.59" evidence="2"/>
<accession>A0A839E0H3</accession>
<dbReference type="CDD" id="cd04301">
    <property type="entry name" value="NAT_SF"/>
    <property type="match status" value="1"/>
</dbReference>
<organism evidence="2 3">
    <name type="scientific">Halosaccharopolyspora lacisalsi</name>
    <dbReference type="NCBI Taxonomy" id="1000566"/>
    <lineage>
        <taxon>Bacteria</taxon>
        <taxon>Bacillati</taxon>
        <taxon>Actinomycetota</taxon>
        <taxon>Actinomycetes</taxon>
        <taxon>Pseudonocardiales</taxon>
        <taxon>Pseudonocardiaceae</taxon>
        <taxon>Halosaccharopolyspora</taxon>
    </lineage>
</organism>
<comment type="caution">
    <text evidence="2">The sequence shown here is derived from an EMBL/GenBank/DDBJ whole genome shotgun (WGS) entry which is preliminary data.</text>
</comment>
<feature type="domain" description="N-acetyltransferase" evidence="1">
    <location>
        <begin position="1"/>
        <end position="145"/>
    </location>
</feature>
<reference evidence="2 3" key="1">
    <citation type="submission" date="2020-07" db="EMBL/GenBank/DDBJ databases">
        <title>Sequencing the genomes of 1000 actinobacteria strains.</title>
        <authorList>
            <person name="Klenk H.-P."/>
        </authorList>
    </citation>
    <scope>NUCLEOTIDE SEQUENCE [LARGE SCALE GENOMIC DNA]</scope>
    <source>
        <strain evidence="2 3">DSM 45975</strain>
    </source>
</reference>
<keyword evidence="2" id="KW-0012">Acyltransferase</keyword>
<protein>
    <submittedName>
        <fullName evidence="2">Aminoglycoside 2'-N-acetyltransferase I</fullName>
        <ecNumber evidence="2">2.3.1.59</ecNumber>
    </submittedName>
</protein>
<dbReference type="AlphaFoldDB" id="A0A839E0H3"/>
<dbReference type="PROSITE" id="PS51186">
    <property type="entry name" value="GNAT"/>
    <property type="match status" value="1"/>
</dbReference>
<evidence type="ECO:0000313" key="2">
    <source>
        <dbReference type="EMBL" id="MBA8825247.1"/>
    </source>
</evidence>